<name>A0ABD5SDK6_9EURY</name>
<gene>
    <name evidence="2" type="ORF">ACFQEU_13660</name>
</gene>
<comment type="caution">
    <text evidence="2">The sequence shown here is derived from an EMBL/GenBank/DDBJ whole genome shotgun (WGS) entry which is preliminary data.</text>
</comment>
<feature type="transmembrane region" description="Helical" evidence="1">
    <location>
        <begin position="12"/>
        <end position="29"/>
    </location>
</feature>
<dbReference type="EMBL" id="JBHSWW010000280">
    <property type="protein sequence ID" value="MFC6754497.1"/>
    <property type="molecule type" value="Genomic_DNA"/>
</dbReference>
<organism evidence="2 3">
    <name type="scientific">Halorubrum tibetense</name>
    <dbReference type="NCBI Taxonomy" id="175631"/>
    <lineage>
        <taxon>Archaea</taxon>
        <taxon>Methanobacteriati</taxon>
        <taxon>Methanobacteriota</taxon>
        <taxon>Stenosarchaea group</taxon>
        <taxon>Halobacteria</taxon>
        <taxon>Halobacteriales</taxon>
        <taxon>Haloferacaceae</taxon>
        <taxon>Halorubrum</taxon>
    </lineage>
</organism>
<proteinExistence type="predicted"/>
<evidence type="ECO:0000313" key="2">
    <source>
        <dbReference type="EMBL" id="MFC6754497.1"/>
    </source>
</evidence>
<dbReference type="RefSeq" id="WP_379783039.1">
    <property type="nucleotide sequence ID" value="NZ_JBHSWW010000280.1"/>
</dbReference>
<keyword evidence="1" id="KW-0472">Membrane</keyword>
<evidence type="ECO:0000313" key="3">
    <source>
        <dbReference type="Proteomes" id="UP001596442"/>
    </source>
</evidence>
<evidence type="ECO:0000256" key="1">
    <source>
        <dbReference type="SAM" id="Phobius"/>
    </source>
</evidence>
<protein>
    <submittedName>
        <fullName evidence="2">Uncharacterized protein</fullName>
    </submittedName>
</protein>
<feature type="transmembrane region" description="Helical" evidence="1">
    <location>
        <begin position="36"/>
        <end position="55"/>
    </location>
</feature>
<keyword evidence="1" id="KW-1133">Transmembrane helix</keyword>
<reference evidence="2 3" key="1">
    <citation type="journal article" date="2019" name="Int. J. Syst. Evol. Microbiol.">
        <title>The Global Catalogue of Microorganisms (GCM) 10K type strain sequencing project: providing services to taxonomists for standard genome sequencing and annotation.</title>
        <authorList>
            <consortium name="The Broad Institute Genomics Platform"/>
            <consortium name="The Broad Institute Genome Sequencing Center for Infectious Disease"/>
            <person name="Wu L."/>
            <person name="Ma J."/>
        </authorList>
    </citation>
    <scope>NUCLEOTIDE SEQUENCE [LARGE SCALE GENOMIC DNA]</scope>
    <source>
        <strain evidence="2 3">CGMCC 1.3239</strain>
    </source>
</reference>
<keyword evidence="1" id="KW-0812">Transmembrane</keyword>
<accession>A0ABD5SDK6</accession>
<sequence>MTSTTEKVRQLAPHWGVILVVVFVVFALVENTVGELAFWQSLLIVAVIAFGYPLVVRRLGVAPEVWQRE</sequence>
<dbReference type="Proteomes" id="UP001596442">
    <property type="component" value="Unassembled WGS sequence"/>
</dbReference>
<dbReference type="AlphaFoldDB" id="A0ABD5SDK6"/>
<keyword evidence="3" id="KW-1185">Reference proteome</keyword>